<organism evidence="1 2">
    <name type="scientific">Smallanthus sonchifolius</name>
    <dbReference type="NCBI Taxonomy" id="185202"/>
    <lineage>
        <taxon>Eukaryota</taxon>
        <taxon>Viridiplantae</taxon>
        <taxon>Streptophyta</taxon>
        <taxon>Embryophyta</taxon>
        <taxon>Tracheophyta</taxon>
        <taxon>Spermatophyta</taxon>
        <taxon>Magnoliopsida</taxon>
        <taxon>eudicotyledons</taxon>
        <taxon>Gunneridae</taxon>
        <taxon>Pentapetalae</taxon>
        <taxon>asterids</taxon>
        <taxon>campanulids</taxon>
        <taxon>Asterales</taxon>
        <taxon>Asteraceae</taxon>
        <taxon>Asteroideae</taxon>
        <taxon>Heliantheae alliance</taxon>
        <taxon>Millerieae</taxon>
        <taxon>Smallanthus</taxon>
    </lineage>
</organism>
<dbReference type="Proteomes" id="UP001056120">
    <property type="component" value="Linkage Group LG08"/>
</dbReference>
<dbReference type="EMBL" id="CM042025">
    <property type="protein sequence ID" value="KAI3808679.1"/>
    <property type="molecule type" value="Genomic_DNA"/>
</dbReference>
<reference evidence="1 2" key="2">
    <citation type="journal article" date="2022" name="Mol. Ecol. Resour.">
        <title>The genomes of chicory, endive, great burdock and yacon provide insights into Asteraceae paleo-polyploidization history and plant inulin production.</title>
        <authorList>
            <person name="Fan W."/>
            <person name="Wang S."/>
            <person name="Wang H."/>
            <person name="Wang A."/>
            <person name="Jiang F."/>
            <person name="Liu H."/>
            <person name="Zhao H."/>
            <person name="Xu D."/>
            <person name="Zhang Y."/>
        </authorList>
    </citation>
    <scope>NUCLEOTIDE SEQUENCE [LARGE SCALE GENOMIC DNA]</scope>
    <source>
        <strain evidence="2">cv. Yunnan</strain>
        <tissue evidence="1">Leaves</tissue>
    </source>
</reference>
<protein>
    <submittedName>
        <fullName evidence="1">Uncharacterized protein</fullName>
    </submittedName>
</protein>
<accession>A0ACB9IKY2</accession>
<proteinExistence type="predicted"/>
<reference evidence="2" key="1">
    <citation type="journal article" date="2022" name="Mol. Ecol. Resour.">
        <title>The genomes of chicory, endive, great burdock and yacon provide insights into Asteraceae palaeo-polyploidization history and plant inulin production.</title>
        <authorList>
            <person name="Fan W."/>
            <person name="Wang S."/>
            <person name="Wang H."/>
            <person name="Wang A."/>
            <person name="Jiang F."/>
            <person name="Liu H."/>
            <person name="Zhao H."/>
            <person name="Xu D."/>
            <person name="Zhang Y."/>
        </authorList>
    </citation>
    <scope>NUCLEOTIDE SEQUENCE [LARGE SCALE GENOMIC DNA]</scope>
    <source>
        <strain evidence="2">cv. Yunnan</strain>
    </source>
</reference>
<name>A0ACB9IKY2_9ASTR</name>
<comment type="caution">
    <text evidence="1">The sequence shown here is derived from an EMBL/GenBank/DDBJ whole genome shotgun (WGS) entry which is preliminary data.</text>
</comment>
<gene>
    <name evidence="1" type="ORF">L1987_24637</name>
</gene>
<keyword evidence="2" id="KW-1185">Reference proteome</keyword>
<evidence type="ECO:0000313" key="1">
    <source>
        <dbReference type="EMBL" id="KAI3808679.1"/>
    </source>
</evidence>
<sequence>MKEESLSLESLTGMRSRIYYASHIEIANNLFHLLMPHSISQIPEFMKCFPSIGYIEYNKLYWAVSLGSCAHIGTSRVNSKHCKKHNRRVLESKMALIAVKIEESSLCRRINMVENEAVEPRRVKRRRDVTLDCKSHQLTPSQQPGQASPTTVKRSSKYRGVSKHRWTGRYEAHLWDKLSWNVTQKKKGKQGAYDEEESAARAYDLAALKYWGSSTFTNFPVSDYEKEIKIMQTVTKEEYLASLRRRSSGFSRGVSKYRGVARHHHNGRWEARIGRVFGNKYLYLGTYSTQEEAARAYDIAAIEYRGVNAVTNFDLSTYIRWLKPGTQTPEEPQTDTESMVLPFNNFGLTEESEQPSEEEDDAEDKKCQQLMANDEEYPGIFYKTDDNYQFMISPDYKL</sequence>
<evidence type="ECO:0000313" key="2">
    <source>
        <dbReference type="Proteomes" id="UP001056120"/>
    </source>
</evidence>